<accession>A0ABD2A3R6</accession>
<gene>
    <name evidence="1" type="ORF">V1478_014724</name>
</gene>
<name>A0ABD2A3R6_VESSQ</name>
<comment type="caution">
    <text evidence="1">The sequence shown here is derived from an EMBL/GenBank/DDBJ whole genome shotgun (WGS) entry which is preliminary data.</text>
</comment>
<sequence length="70" mass="8205">MNCIESSRLFITHGFYYGYANNEYKLHISSIPVAEVAYITSEKWGIALRSRHEEIERVMMISNESYVNIE</sequence>
<evidence type="ECO:0000313" key="2">
    <source>
        <dbReference type="Proteomes" id="UP001607302"/>
    </source>
</evidence>
<proteinExistence type="predicted"/>
<reference evidence="1 2" key="1">
    <citation type="journal article" date="2024" name="Ann. Entomol. Soc. Am.">
        <title>Genomic analyses of the southern and eastern yellowjacket wasps (Hymenoptera: Vespidae) reveal evolutionary signatures of social life.</title>
        <authorList>
            <person name="Catto M.A."/>
            <person name="Caine P.B."/>
            <person name="Orr S.E."/>
            <person name="Hunt B.G."/>
            <person name="Goodisman M.A.D."/>
        </authorList>
    </citation>
    <scope>NUCLEOTIDE SEQUENCE [LARGE SCALE GENOMIC DNA]</scope>
    <source>
        <strain evidence="1">233</strain>
        <tissue evidence="1">Head and thorax</tissue>
    </source>
</reference>
<protein>
    <submittedName>
        <fullName evidence="1">Uncharacterized protein</fullName>
    </submittedName>
</protein>
<organism evidence="1 2">
    <name type="scientific">Vespula squamosa</name>
    <name type="common">Southern yellow jacket</name>
    <name type="synonym">Wasp</name>
    <dbReference type="NCBI Taxonomy" id="30214"/>
    <lineage>
        <taxon>Eukaryota</taxon>
        <taxon>Metazoa</taxon>
        <taxon>Ecdysozoa</taxon>
        <taxon>Arthropoda</taxon>
        <taxon>Hexapoda</taxon>
        <taxon>Insecta</taxon>
        <taxon>Pterygota</taxon>
        <taxon>Neoptera</taxon>
        <taxon>Endopterygota</taxon>
        <taxon>Hymenoptera</taxon>
        <taxon>Apocrita</taxon>
        <taxon>Aculeata</taxon>
        <taxon>Vespoidea</taxon>
        <taxon>Vespidae</taxon>
        <taxon>Vespinae</taxon>
        <taxon>Vespula</taxon>
    </lineage>
</organism>
<keyword evidence="2" id="KW-1185">Reference proteome</keyword>
<dbReference type="AlphaFoldDB" id="A0ABD2A3R6"/>
<dbReference type="Proteomes" id="UP001607302">
    <property type="component" value="Unassembled WGS sequence"/>
</dbReference>
<dbReference type="EMBL" id="JAUDFV010000155">
    <property type="protein sequence ID" value="KAL2715026.1"/>
    <property type="molecule type" value="Genomic_DNA"/>
</dbReference>
<evidence type="ECO:0000313" key="1">
    <source>
        <dbReference type="EMBL" id="KAL2715026.1"/>
    </source>
</evidence>